<evidence type="ECO:0000313" key="1">
    <source>
        <dbReference type="EMBL" id="KAI5311848.1"/>
    </source>
</evidence>
<evidence type="ECO:0008006" key="3">
    <source>
        <dbReference type="Google" id="ProtNLM"/>
    </source>
</evidence>
<sequence>MAAVVHIKEGPISSTKLEIDNNSPITTSRAQNHQLTTFSPWRLTSPLTNDLRTQKMIGLGKRHGNLYYFDPHHLASHLHSSSTYHATVQNNVWHLRLRHPSNAKLHLLSKQFLIFHFLSIFSGPHLDRFNTGLGLRHLPAHCVKSDND</sequence>
<dbReference type="AlphaFoldDB" id="A0AAD4UT89"/>
<dbReference type="EMBL" id="JAJFAZ020000008">
    <property type="protein sequence ID" value="KAI5311848.1"/>
    <property type="molecule type" value="Genomic_DNA"/>
</dbReference>
<comment type="caution">
    <text evidence="1">The sequence shown here is derived from an EMBL/GenBank/DDBJ whole genome shotgun (WGS) entry which is preliminary data.</text>
</comment>
<dbReference type="Proteomes" id="UP001054821">
    <property type="component" value="Chromosome 8"/>
</dbReference>
<evidence type="ECO:0000313" key="2">
    <source>
        <dbReference type="Proteomes" id="UP001054821"/>
    </source>
</evidence>
<gene>
    <name evidence="1" type="ORF">L3X38_041021</name>
</gene>
<proteinExistence type="predicted"/>
<name>A0AAD4UT89_PRUDU</name>
<protein>
    <recommendedName>
        <fullName evidence="3">GAG-pre-integrase domain-containing protein</fullName>
    </recommendedName>
</protein>
<organism evidence="1 2">
    <name type="scientific">Prunus dulcis</name>
    <name type="common">Almond</name>
    <name type="synonym">Amygdalus dulcis</name>
    <dbReference type="NCBI Taxonomy" id="3755"/>
    <lineage>
        <taxon>Eukaryota</taxon>
        <taxon>Viridiplantae</taxon>
        <taxon>Streptophyta</taxon>
        <taxon>Embryophyta</taxon>
        <taxon>Tracheophyta</taxon>
        <taxon>Spermatophyta</taxon>
        <taxon>Magnoliopsida</taxon>
        <taxon>eudicotyledons</taxon>
        <taxon>Gunneridae</taxon>
        <taxon>Pentapetalae</taxon>
        <taxon>rosids</taxon>
        <taxon>fabids</taxon>
        <taxon>Rosales</taxon>
        <taxon>Rosaceae</taxon>
        <taxon>Amygdaloideae</taxon>
        <taxon>Amygdaleae</taxon>
        <taxon>Prunus</taxon>
    </lineage>
</organism>
<reference evidence="1 2" key="1">
    <citation type="journal article" date="2022" name="G3 (Bethesda)">
        <title>Whole-genome sequence and methylome profiling of the almond [Prunus dulcis (Mill.) D.A. Webb] cultivar 'Nonpareil'.</title>
        <authorList>
            <person name="D'Amico-Willman K.M."/>
            <person name="Ouma W.Z."/>
            <person name="Meulia T."/>
            <person name="Sideli G.M."/>
            <person name="Gradziel T.M."/>
            <person name="Fresnedo-Ramirez J."/>
        </authorList>
    </citation>
    <scope>NUCLEOTIDE SEQUENCE [LARGE SCALE GENOMIC DNA]</scope>
    <source>
        <strain evidence="1">Clone GOH B32 T37-40</strain>
    </source>
</reference>
<keyword evidence="2" id="KW-1185">Reference proteome</keyword>
<accession>A0AAD4UT89</accession>